<dbReference type="AlphaFoldDB" id="A0A8C3GAK8"/>
<keyword evidence="2" id="KW-0677">Repeat</keyword>
<reference evidence="6" key="1">
    <citation type="submission" date="2025-08" db="UniProtKB">
        <authorList>
            <consortium name="Ensembl"/>
        </authorList>
    </citation>
    <scope>IDENTIFICATION</scope>
</reference>
<proteinExistence type="predicted"/>
<evidence type="ECO:0000256" key="3">
    <source>
        <dbReference type="ARBA" id="ARBA00022837"/>
    </source>
</evidence>
<dbReference type="SUPFAM" id="SSF141072">
    <property type="entry name" value="CalX-like"/>
    <property type="match status" value="3"/>
</dbReference>
<keyword evidence="7" id="KW-1185">Reference proteome</keyword>
<evidence type="ECO:0000256" key="4">
    <source>
        <dbReference type="SAM" id="SignalP"/>
    </source>
</evidence>
<evidence type="ECO:0000259" key="5">
    <source>
        <dbReference type="Pfam" id="PF03160"/>
    </source>
</evidence>
<name>A0A8C3GAK8_CYCLU</name>
<dbReference type="InterPro" id="IPR038081">
    <property type="entry name" value="CalX-like_sf"/>
</dbReference>
<dbReference type="GO" id="GO:0016020">
    <property type="term" value="C:membrane"/>
    <property type="evidence" value="ECO:0007669"/>
    <property type="project" value="InterPro"/>
</dbReference>
<dbReference type="Proteomes" id="UP000694565">
    <property type="component" value="Unplaced"/>
</dbReference>
<accession>A0A8C3GAK8</accession>
<dbReference type="Ensembl" id="ENSCLMT00005047908.1">
    <property type="protein sequence ID" value="ENSCLMP00005046306.1"/>
    <property type="gene ID" value="ENSCLMG00005021326.1"/>
</dbReference>
<evidence type="ECO:0000256" key="1">
    <source>
        <dbReference type="ARBA" id="ARBA00022729"/>
    </source>
</evidence>
<feature type="domain" description="Calx-beta" evidence="5">
    <location>
        <begin position="28"/>
        <end position="133"/>
    </location>
</feature>
<dbReference type="GeneTree" id="ENSGT00940000154880"/>
<feature type="domain" description="Calx-beta" evidence="5">
    <location>
        <begin position="257"/>
        <end position="371"/>
    </location>
</feature>
<dbReference type="GO" id="GO:0007601">
    <property type="term" value="P:visual perception"/>
    <property type="evidence" value="ECO:0007669"/>
    <property type="project" value="TreeGrafter"/>
</dbReference>
<dbReference type="GO" id="GO:0010855">
    <property type="term" value="F:adenylate cyclase inhibitor activity"/>
    <property type="evidence" value="ECO:0007669"/>
    <property type="project" value="TreeGrafter"/>
</dbReference>
<dbReference type="Pfam" id="PF03160">
    <property type="entry name" value="Calx-beta"/>
    <property type="match status" value="3"/>
</dbReference>
<dbReference type="InterPro" id="IPR003644">
    <property type="entry name" value="Calx_beta"/>
</dbReference>
<dbReference type="Gene3D" id="2.60.40.2030">
    <property type="match status" value="3"/>
</dbReference>
<keyword evidence="3" id="KW-0106">Calcium</keyword>
<protein>
    <recommendedName>
        <fullName evidence="5">Calx-beta domain-containing protein</fullName>
    </recommendedName>
</protein>
<dbReference type="FunFam" id="2.60.40.2030:FF:000023">
    <property type="entry name" value="Adhesion G protein-coupled receptor V1"/>
    <property type="match status" value="1"/>
</dbReference>
<dbReference type="PANTHER" id="PTHR46682">
    <property type="entry name" value="ADHESION G-PROTEIN COUPLED RECEPTOR V1"/>
    <property type="match status" value="1"/>
</dbReference>
<dbReference type="GO" id="GO:0004930">
    <property type="term" value="F:G protein-coupled receptor activity"/>
    <property type="evidence" value="ECO:0007669"/>
    <property type="project" value="InterPro"/>
</dbReference>
<reference evidence="6" key="2">
    <citation type="submission" date="2025-09" db="UniProtKB">
        <authorList>
            <consortium name="Ensembl"/>
        </authorList>
    </citation>
    <scope>IDENTIFICATION</scope>
</reference>
<feature type="domain" description="Calx-beta" evidence="5">
    <location>
        <begin position="135"/>
        <end position="246"/>
    </location>
</feature>
<evidence type="ECO:0000313" key="6">
    <source>
        <dbReference type="Ensembl" id="ENSCLMP00005046306.1"/>
    </source>
</evidence>
<dbReference type="GO" id="GO:0005737">
    <property type="term" value="C:cytoplasm"/>
    <property type="evidence" value="ECO:0007669"/>
    <property type="project" value="TreeGrafter"/>
</dbReference>
<dbReference type="InterPro" id="IPR026919">
    <property type="entry name" value="ADGRV1"/>
</dbReference>
<evidence type="ECO:0000256" key="2">
    <source>
        <dbReference type="ARBA" id="ARBA00022737"/>
    </source>
</evidence>
<dbReference type="PANTHER" id="PTHR46682:SF1">
    <property type="entry name" value="ADHESION G-PROTEIN COUPLED RECEPTOR V1"/>
    <property type="match status" value="1"/>
</dbReference>
<dbReference type="GO" id="GO:0071277">
    <property type="term" value="P:cellular response to calcium ion"/>
    <property type="evidence" value="ECO:0007669"/>
    <property type="project" value="TreeGrafter"/>
</dbReference>
<dbReference type="GO" id="GO:0001965">
    <property type="term" value="F:G-protein alpha-subunit binding"/>
    <property type="evidence" value="ECO:0007669"/>
    <property type="project" value="TreeGrafter"/>
</dbReference>
<evidence type="ECO:0000313" key="7">
    <source>
        <dbReference type="Proteomes" id="UP000694565"/>
    </source>
</evidence>
<dbReference type="GO" id="GO:0032420">
    <property type="term" value="C:stereocilium"/>
    <property type="evidence" value="ECO:0007669"/>
    <property type="project" value="TreeGrafter"/>
</dbReference>
<dbReference type="GO" id="GO:0007605">
    <property type="term" value="P:sensory perception of sound"/>
    <property type="evidence" value="ECO:0007669"/>
    <property type="project" value="TreeGrafter"/>
</dbReference>
<feature type="chain" id="PRO_5034753442" description="Calx-beta domain-containing protein" evidence="4">
    <location>
        <begin position="22"/>
        <end position="409"/>
    </location>
</feature>
<feature type="signal peptide" evidence="4">
    <location>
        <begin position="1"/>
        <end position="21"/>
    </location>
</feature>
<dbReference type="FunFam" id="2.60.40.2030:FF:000007">
    <property type="entry name" value="Adhesion G-protein coupled receptor V1"/>
    <property type="match status" value="1"/>
</dbReference>
<sequence>MLPVLLLAGLILALAIPGTASESATLRFLGQTDFVVNESNTAVIRLVVERVGDPVNVTALVLLEGVNTGDFESINAAAFLLSTESNKTIFIAVKDDDLPEADETFTFNLTLQSSSNGVTLGKPNKATITILSNDNAFGIVGFNSTEDIVVDEPRGRNHYVPFTLIREKGTYGTVNVNFEISEGPNPAIEDLSPDRGNITIPVGQAVVHFSVLIKDDQIPEDDEVFSVRLTAVAGGALLRPNASSVQLRIRRNDSPLRFSRSIMAVPESAGIIALNVPLIGSVDTEVSVDYMLVSSGGQGSATPAVDFLDLQPVRTVIFPPFVYETSLLFEIRDDIVPEIAESFHLVLLEETIRGDAVLVPPNAVLVTIEPNDKPNGVLSISSSAVIHPITINEDLTERLDTLQMCMSVS</sequence>
<keyword evidence="1 4" id="KW-0732">Signal</keyword>
<organism evidence="6 7">
    <name type="scientific">Cyclopterus lumpus</name>
    <name type="common">Lumpsucker</name>
    <dbReference type="NCBI Taxonomy" id="8103"/>
    <lineage>
        <taxon>Eukaryota</taxon>
        <taxon>Metazoa</taxon>
        <taxon>Chordata</taxon>
        <taxon>Craniata</taxon>
        <taxon>Vertebrata</taxon>
        <taxon>Euteleostomi</taxon>
        <taxon>Actinopterygii</taxon>
        <taxon>Neopterygii</taxon>
        <taxon>Teleostei</taxon>
        <taxon>Neoteleostei</taxon>
        <taxon>Acanthomorphata</taxon>
        <taxon>Eupercaria</taxon>
        <taxon>Perciformes</taxon>
        <taxon>Cottioidei</taxon>
        <taxon>Cottales</taxon>
        <taxon>Cyclopteridae</taxon>
        <taxon>Cyclopterus</taxon>
    </lineage>
</organism>